<dbReference type="Gene3D" id="1.10.10.10">
    <property type="entry name" value="Winged helix-like DNA-binding domain superfamily/Winged helix DNA-binding domain"/>
    <property type="match status" value="1"/>
</dbReference>
<proteinExistence type="predicted"/>
<dbReference type="InterPro" id="IPR000485">
    <property type="entry name" value="AsnC-type_HTH_dom"/>
</dbReference>
<keyword evidence="1" id="KW-0805">Transcription regulation</keyword>
<evidence type="ECO:0000313" key="6">
    <source>
        <dbReference type="Proteomes" id="UP000706039"/>
    </source>
</evidence>
<dbReference type="SMART" id="SM00344">
    <property type="entry name" value="HTH_ASNC"/>
    <property type="match status" value="1"/>
</dbReference>
<keyword evidence="3" id="KW-0804">Transcription</keyword>
<dbReference type="InterPro" id="IPR011008">
    <property type="entry name" value="Dimeric_a/b-barrel"/>
</dbReference>
<gene>
    <name evidence="5" type="ORF">K7G82_16730</name>
</gene>
<dbReference type="PROSITE" id="PS50956">
    <property type="entry name" value="HTH_ASNC_2"/>
    <property type="match status" value="1"/>
</dbReference>
<organism evidence="5 6">
    <name type="scientific">Sphingomonas colocasiae</name>
    <dbReference type="NCBI Taxonomy" id="1848973"/>
    <lineage>
        <taxon>Bacteria</taxon>
        <taxon>Pseudomonadati</taxon>
        <taxon>Pseudomonadota</taxon>
        <taxon>Alphaproteobacteria</taxon>
        <taxon>Sphingomonadales</taxon>
        <taxon>Sphingomonadaceae</taxon>
        <taxon>Sphingomonas</taxon>
    </lineage>
</organism>
<dbReference type="EMBL" id="JAINVV010000008">
    <property type="protein sequence ID" value="MBY8823952.1"/>
    <property type="molecule type" value="Genomic_DNA"/>
</dbReference>
<dbReference type="SUPFAM" id="SSF46785">
    <property type="entry name" value="Winged helix' DNA-binding domain"/>
    <property type="match status" value="1"/>
</dbReference>
<dbReference type="InterPro" id="IPR019885">
    <property type="entry name" value="Tscrpt_reg_HTH_AsnC-type_CS"/>
</dbReference>
<dbReference type="PROSITE" id="PS00519">
    <property type="entry name" value="HTH_ASNC_1"/>
    <property type="match status" value="1"/>
</dbReference>
<dbReference type="PANTHER" id="PTHR30154">
    <property type="entry name" value="LEUCINE-RESPONSIVE REGULATORY PROTEIN"/>
    <property type="match status" value="1"/>
</dbReference>
<dbReference type="InterPro" id="IPR019887">
    <property type="entry name" value="Tscrpt_reg_AsnC/Lrp_C"/>
</dbReference>
<keyword evidence="6" id="KW-1185">Reference proteome</keyword>
<dbReference type="Pfam" id="PF01037">
    <property type="entry name" value="AsnC_trans_reg"/>
    <property type="match status" value="1"/>
</dbReference>
<dbReference type="Gene3D" id="3.30.70.920">
    <property type="match status" value="1"/>
</dbReference>
<dbReference type="InterPro" id="IPR036390">
    <property type="entry name" value="WH_DNA-bd_sf"/>
</dbReference>
<dbReference type="InterPro" id="IPR019888">
    <property type="entry name" value="Tscrpt_reg_AsnC-like"/>
</dbReference>
<sequence>MDKIDRKLLAELERDARQPFAALGETVGLSKTPCWSRVQELERTGAITGYHAALAPAALGLLMTAYVEVVIESARRAEFEAAVIKSPVVIECRTMAGAADYLIKLYCRDAEQLDTILRHDLTVLPGVQHTKTTICLKAVKTDGSLADAAAALAAR</sequence>
<accession>A0ABS7PU76</accession>
<keyword evidence="2" id="KW-0238">DNA-binding</keyword>
<evidence type="ECO:0000313" key="5">
    <source>
        <dbReference type="EMBL" id="MBY8823952.1"/>
    </source>
</evidence>
<evidence type="ECO:0000256" key="3">
    <source>
        <dbReference type="ARBA" id="ARBA00023163"/>
    </source>
</evidence>
<dbReference type="SUPFAM" id="SSF54909">
    <property type="entry name" value="Dimeric alpha+beta barrel"/>
    <property type="match status" value="1"/>
</dbReference>
<dbReference type="InterPro" id="IPR036388">
    <property type="entry name" value="WH-like_DNA-bd_sf"/>
</dbReference>
<evidence type="ECO:0000256" key="2">
    <source>
        <dbReference type="ARBA" id="ARBA00023125"/>
    </source>
</evidence>
<dbReference type="Pfam" id="PF13404">
    <property type="entry name" value="HTH_AsnC-type"/>
    <property type="match status" value="1"/>
</dbReference>
<comment type="caution">
    <text evidence="5">The sequence shown here is derived from an EMBL/GenBank/DDBJ whole genome shotgun (WGS) entry which is preliminary data.</text>
</comment>
<dbReference type="Proteomes" id="UP000706039">
    <property type="component" value="Unassembled WGS sequence"/>
</dbReference>
<dbReference type="RefSeq" id="WP_222991056.1">
    <property type="nucleotide sequence ID" value="NZ_JAINVV010000008.1"/>
</dbReference>
<reference evidence="5 6" key="1">
    <citation type="submission" date="2021-08" db="EMBL/GenBank/DDBJ databases">
        <authorList>
            <person name="Tuo L."/>
        </authorList>
    </citation>
    <scope>NUCLEOTIDE SEQUENCE [LARGE SCALE GENOMIC DNA]</scope>
    <source>
        <strain evidence="5 6">JCM 31229</strain>
    </source>
</reference>
<name>A0ABS7PU76_9SPHN</name>
<protein>
    <submittedName>
        <fullName evidence="5">Lrp/AsnC family transcriptional regulator</fullName>
    </submittedName>
</protein>
<evidence type="ECO:0000259" key="4">
    <source>
        <dbReference type="PROSITE" id="PS50956"/>
    </source>
</evidence>
<evidence type="ECO:0000256" key="1">
    <source>
        <dbReference type="ARBA" id="ARBA00023015"/>
    </source>
</evidence>
<feature type="domain" description="HTH asnC-type" evidence="4">
    <location>
        <begin position="1"/>
        <end position="62"/>
    </location>
</feature>
<dbReference type="PANTHER" id="PTHR30154:SF34">
    <property type="entry name" value="TRANSCRIPTIONAL REGULATOR AZLB"/>
    <property type="match status" value="1"/>
</dbReference>
<dbReference type="PRINTS" id="PR00033">
    <property type="entry name" value="HTHASNC"/>
</dbReference>